<evidence type="ECO:0000256" key="5">
    <source>
        <dbReference type="SAM" id="MobiDB-lite"/>
    </source>
</evidence>
<dbReference type="GO" id="GO:0008757">
    <property type="term" value="F:S-adenosylmethionine-dependent methyltransferase activity"/>
    <property type="evidence" value="ECO:0007669"/>
    <property type="project" value="TreeGrafter"/>
</dbReference>
<evidence type="ECO:0000256" key="3">
    <source>
        <dbReference type="ARBA" id="ARBA00022679"/>
    </source>
</evidence>
<dbReference type="GO" id="GO:0035657">
    <property type="term" value="C:eRF1 methyltransferase complex"/>
    <property type="evidence" value="ECO:0007669"/>
    <property type="project" value="TreeGrafter"/>
</dbReference>
<evidence type="ECO:0000256" key="4">
    <source>
        <dbReference type="ARBA" id="ARBA00022691"/>
    </source>
</evidence>
<evidence type="ECO:0000313" key="9">
    <source>
        <dbReference type="EMBL" id="MBA1837080.1"/>
    </source>
</evidence>
<dbReference type="Pfam" id="PF23186">
    <property type="entry name" value="DUF7059"/>
    <property type="match status" value="1"/>
</dbReference>
<name>A0A7V8UTN7_9CORY</name>
<dbReference type="InterPro" id="IPR055487">
    <property type="entry name" value="DUF7059"/>
</dbReference>
<dbReference type="InterPro" id="IPR007848">
    <property type="entry name" value="Small_mtfrase_dom"/>
</dbReference>
<dbReference type="GO" id="GO:0032259">
    <property type="term" value="P:methylation"/>
    <property type="evidence" value="ECO:0007669"/>
    <property type="project" value="UniProtKB-KW"/>
</dbReference>
<evidence type="ECO:0000259" key="7">
    <source>
        <dbReference type="Pfam" id="PF23186"/>
    </source>
</evidence>
<reference evidence="9 10" key="1">
    <citation type="submission" date="2020-05" db="EMBL/GenBank/DDBJ databases">
        <title>Descriptions of Corynebacterium xxxx sp. nov., Corynebacterium yyyy sp. nov. and Corynebacterium zzzz sp. nov.</title>
        <authorList>
            <person name="Zhang G."/>
        </authorList>
    </citation>
    <scope>NUCLEOTIDE SEQUENCE [LARGE SCALE GENOMIC DNA]</scope>
    <source>
        <strain evidence="10">zg-913</strain>
    </source>
</reference>
<accession>A0A7V8UTN7</accession>
<dbReference type="GO" id="GO:0008276">
    <property type="term" value="F:protein methyltransferase activity"/>
    <property type="evidence" value="ECO:0007669"/>
    <property type="project" value="TreeGrafter"/>
</dbReference>
<keyword evidence="3 9" id="KW-0808">Transferase</keyword>
<dbReference type="PROSITE" id="PS00092">
    <property type="entry name" value="N6_MTASE"/>
    <property type="match status" value="1"/>
</dbReference>
<gene>
    <name evidence="9" type="ORF">HMA55_04065</name>
</gene>
<evidence type="ECO:0000256" key="2">
    <source>
        <dbReference type="ARBA" id="ARBA00022603"/>
    </source>
</evidence>
<comment type="caution">
    <text evidence="9">The sequence shown here is derived from an EMBL/GenBank/DDBJ whole genome shotgun (WGS) entry which is preliminary data.</text>
</comment>
<dbReference type="AlphaFoldDB" id="A0A7V8UTN7"/>
<proteinExistence type="inferred from homology"/>
<comment type="similarity">
    <text evidence="1">Belongs to the eukaryotic/archaeal PrmC-related family.</text>
</comment>
<dbReference type="InterPro" id="IPR029063">
    <property type="entry name" value="SAM-dependent_MTases_sf"/>
</dbReference>
<feature type="domain" description="DUF7059" evidence="7">
    <location>
        <begin position="72"/>
        <end position="149"/>
    </location>
</feature>
<evidence type="ECO:0000259" key="8">
    <source>
        <dbReference type="Pfam" id="PF25004"/>
    </source>
</evidence>
<dbReference type="GO" id="GO:0003676">
    <property type="term" value="F:nucleic acid binding"/>
    <property type="evidence" value="ECO:0007669"/>
    <property type="project" value="InterPro"/>
</dbReference>
<dbReference type="PANTHER" id="PTHR45875">
    <property type="entry name" value="METHYLTRANSFERASE N6AMT1"/>
    <property type="match status" value="1"/>
</dbReference>
<dbReference type="PANTHER" id="PTHR45875:SF1">
    <property type="entry name" value="METHYLTRANSFERASE N6AMT1"/>
    <property type="match status" value="1"/>
</dbReference>
<dbReference type="InterPro" id="IPR002052">
    <property type="entry name" value="DNA_methylase_N6_adenine_CS"/>
</dbReference>
<keyword evidence="4" id="KW-0949">S-adenosyl-L-methionine</keyword>
<feature type="domain" description="DUF7782" evidence="8">
    <location>
        <begin position="436"/>
        <end position="558"/>
    </location>
</feature>
<organism evidence="9 10">
    <name type="scientific">Corynebacterium wankanglinii</name>
    <dbReference type="NCBI Taxonomy" id="2735136"/>
    <lineage>
        <taxon>Bacteria</taxon>
        <taxon>Bacillati</taxon>
        <taxon>Actinomycetota</taxon>
        <taxon>Actinomycetes</taxon>
        <taxon>Mycobacteriales</taxon>
        <taxon>Corynebacteriaceae</taxon>
        <taxon>Corynebacterium</taxon>
    </lineage>
</organism>
<keyword evidence="2 9" id="KW-0489">Methyltransferase</keyword>
<sequence>MCTNPPPHANRCCRSSSTRRSNLDLGLAAPPLSSTTTNSPHPLVQEPRVTELGPLSLDLPAVAQKLAQELTAAGFTADGVAAHLGPEATEAMYRREPGVVLAACADDSRLSALIRFFVLRRPATAEAIGDMLTPQLALELIDDQLVLPVPGASTYRVGVEVRAHVVSGKPRFVFSDLDASMTDHVPGRDHVLGVGSASLSLLAATPCTPVESVLDLGTGSGIQALAQSGAATTVVATDVHARALQFAQATMLANGVNNVELREGAWFEPVARERFDRIVANPPFVVGLPEVGHVYRDSGLDLDGATELVLRETPSHLAEGGRAFILGSWLHVLDQPWQSRIASWLPSRGVNAWVLQRDVVDPGMYVSTWLRDESVDPRSDEGITRTLQWLDHFHEHDVHAVGFGWVMLEDIGDAPSEITCEELAQPFTDPLGTEAEEYFLRTGWLRGKTRDAILDASYLIRPTVALEDIKLADAEAGMGFSSETLRMTRTDGPRFSHTVDSGMVSLLSGLHPNGLSLRDVVGLFAVSHDVGEPEDVDKLEADAASAIVDLIRHGLVLPAEIAQLTHL</sequence>
<dbReference type="SUPFAM" id="SSF53335">
    <property type="entry name" value="S-adenosyl-L-methionine-dependent methyltransferases"/>
    <property type="match status" value="1"/>
</dbReference>
<dbReference type="GO" id="GO:0008170">
    <property type="term" value="F:N-methyltransferase activity"/>
    <property type="evidence" value="ECO:0007669"/>
    <property type="project" value="UniProtKB-ARBA"/>
</dbReference>
<dbReference type="CDD" id="cd02440">
    <property type="entry name" value="AdoMet_MTases"/>
    <property type="match status" value="1"/>
</dbReference>
<dbReference type="InterPro" id="IPR052190">
    <property type="entry name" value="Euk-Arch_PrmC-MTase"/>
</dbReference>
<feature type="domain" description="Methyltransferase small" evidence="6">
    <location>
        <begin position="198"/>
        <end position="290"/>
    </location>
</feature>
<protein>
    <submittedName>
        <fullName evidence="9">Class I SAM-dependent methyltransferase</fullName>
    </submittedName>
</protein>
<evidence type="ECO:0000313" key="10">
    <source>
        <dbReference type="Proteomes" id="UP000577408"/>
    </source>
</evidence>
<evidence type="ECO:0000256" key="1">
    <source>
        <dbReference type="ARBA" id="ARBA00006149"/>
    </source>
</evidence>
<feature type="region of interest" description="Disordered" evidence="5">
    <location>
        <begin position="25"/>
        <end position="44"/>
    </location>
</feature>
<keyword evidence="10" id="KW-1185">Reference proteome</keyword>
<evidence type="ECO:0000259" key="6">
    <source>
        <dbReference type="Pfam" id="PF05175"/>
    </source>
</evidence>
<dbReference type="Proteomes" id="UP000577408">
    <property type="component" value="Unassembled WGS sequence"/>
</dbReference>
<dbReference type="EMBL" id="JABFED010000002">
    <property type="protein sequence ID" value="MBA1837080.1"/>
    <property type="molecule type" value="Genomic_DNA"/>
</dbReference>
<dbReference type="InterPro" id="IPR056684">
    <property type="entry name" value="DUF7782"/>
</dbReference>
<dbReference type="Pfam" id="PF05175">
    <property type="entry name" value="MTS"/>
    <property type="match status" value="1"/>
</dbReference>
<dbReference type="Gene3D" id="3.40.50.150">
    <property type="entry name" value="Vaccinia Virus protein VP39"/>
    <property type="match status" value="1"/>
</dbReference>
<dbReference type="Pfam" id="PF25004">
    <property type="entry name" value="DUF7782"/>
    <property type="match status" value="1"/>
</dbReference>